<evidence type="ECO:0000313" key="1">
    <source>
        <dbReference type="EMBL" id="JAD51936.1"/>
    </source>
</evidence>
<proteinExistence type="predicted"/>
<reference evidence="1" key="2">
    <citation type="journal article" date="2015" name="Data Brief">
        <title>Shoot transcriptome of the giant reed, Arundo donax.</title>
        <authorList>
            <person name="Barrero R.A."/>
            <person name="Guerrero F.D."/>
            <person name="Moolhuijzen P."/>
            <person name="Goolsby J.A."/>
            <person name="Tidwell J."/>
            <person name="Bellgard S.E."/>
            <person name="Bellgard M.I."/>
        </authorList>
    </citation>
    <scope>NUCLEOTIDE SEQUENCE</scope>
    <source>
        <tissue evidence="1">Shoot tissue taken approximately 20 cm above the soil surface</tissue>
    </source>
</reference>
<reference evidence="1" key="1">
    <citation type="submission" date="2014-09" db="EMBL/GenBank/DDBJ databases">
        <authorList>
            <person name="Magalhaes I.L.F."/>
            <person name="Oliveira U."/>
            <person name="Santos F.R."/>
            <person name="Vidigal T.H.D.A."/>
            <person name="Brescovit A.D."/>
            <person name="Santos A.J."/>
        </authorList>
    </citation>
    <scope>NUCLEOTIDE SEQUENCE</scope>
    <source>
        <tissue evidence="1">Shoot tissue taken approximately 20 cm above the soil surface</tissue>
    </source>
</reference>
<name>A0A0A9AL93_ARUDO</name>
<protein>
    <submittedName>
        <fullName evidence="1">Uncharacterized protein</fullName>
    </submittedName>
</protein>
<accession>A0A0A9AL93</accession>
<dbReference type="EMBL" id="GBRH01245959">
    <property type="protein sequence ID" value="JAD51936.1"/>
    <property type="molecule type" value="Transcribed_RNA"/>
</dbReference>
<organism evidence="1">
    <name type="scientific">Arundo donax</name>
    <name type="common">Giant reed</name>
    <name type="synonym">Donax arundinaceus</name>
    <dbReference type="NCBI Taxonomy" id="35708"/>
    <lineage>
        <taxon>Eukaryota</taxon>
        <taxon>Viridiplantae</taxon>
        <taxon>Streptophyta</taxon>
        <taxon>Embryophyta</taxon>
        <taxon>Tracheophyta</taxon>
        <taxon>Spermatophyta</taxon>
        <taxon>Magnoliopsida</taxon>
        <taxon>Liliopsida</taxon>
        <taxon>Poales</taxon>
        <taxon>Poaceae</taxon>
        <taxon>PACMAD clade</taxon>
        <taxon>Arundinoideae</taxon>
        <taxon>Arundineae</taxon>
        <taxon>Arundo</taxon>
    </lineage>
</organism>
<sequence length="8" mass="955">MRCCPSRC</sequence>